<dbReference type="OrthoDB" id="3381577at2"/>
<dbReference type="RefSeq" id="WP_098460306.1">
    <property type="nucleotide sequence ID" value="NZ_PDJC01000001.1"/>
</dbReference>
<organism evidence="1 2">
    <name type="scientific">Propionicimonas paludicola</name>
    <dbReference type="NCBI Taxonomy" id="185243"/>
    <lineage>
        <taxon>Bacteria</taxon>
        <taxon>Bacillati</taxon>
        <taxon>Actinomycetota</taxon>
        <taxon>Actinomycetes</taxon>
        <taxon>Propionibacteriales</taxon>
        <taxon>Nocardioidaceae</taxon>
        <taxon>Propionicimonas</taxon>
    </lineage>
</organism>
<reference evidence="1 2" key="1">
    <citation type="submission" date="2017-10" db="EMBL/GenBank/DDBJ databases">
        <title>Sequencing the genomes of 1000 actinobacteria strains.</title>
        <authorList>
            <person name="Klenk H.-P."/>
        </authorList>
    </citation>
    <scope>NUCLEOTIDE SEQUENCE [LARGE SCALE GENOMIC DNA]</scope>
    <source>
        <strain evidence="1 2">DSM 15597</strain>
    </source>
</reference>
<accession>A0A2A9CQW0</accession>
<comment type="caution">
    <text evidence="1">The sequence shown here is derived from an EMBL/GenBank/DDBJ whole genome shotgun (WGS) entry which is preliminary data.</text>
</comment>
<dbReference type="EMBL" id="PDJC01000001">
    <property type="protein sequence ID" value="PFG16803.1"/>
    <property type="molecule type" value="Genomic_DNA"/>
</dbReference>
<evidence type="ECO:0008006" key="3">
    <source>
        <dbReference type="Google" id="ProtNLM"/>
    </source>
</evidence>
<protein>
    <recommendedName>
        <fullName evidence="3">ATP/GTP-binding protein</fullName>
    </recommendedName>
</protein>
<keyword evidence="2" id="KW-1185">Reference proteome</keyword>
<evidence type="ECO:0000313" key="2">
    <source>
        <dbReference type="Proteomes" id="UP000226079"/>
    </source>
</evidence>
<sequence>MAKRPSKHLRPARPLSSGAFARLEHKADGDWMVQTMPSDAADKTYLCPGCNQQLPPGTAHLVSWPREPSLGFTSAVEERRHWHTACWARRR</sequence>
<gene>
    <name evidence="1" type="ORF">ATK74_1356</name>
</gene>
<dbReference type="Proteomes" id="UP000226079">
    <property type="component" value="Unassembled WGS sequence"/>
</dbReference>
<evidence type="ECO:0000313" key="1">
    <source>
        <dbReference type="EMBL" id="PFG16803.1"/>
    </source>
</evidence>
<name>A0A2A9CQW0_9ACTN</name>
<proteinExistence type="predicted"/>
<dbReference type="AlphaFoldDB" id="A0A2A9CQW0"/>